<gene>
    <name evidence="21" type="ordered locus">Q7C_1870</name>
</gene>
<dbReference type="AlphaFoldDB" id="I1YJB8"/>
<keyword evidence="10 16" id="KW-0798">TonB box</keyword>
<dbReference type="InterPro" id="IPR010917">
    <property type="entry name" value="TonB_rcpt_CS"/>
</dbReference>
<keyword evidence="12 21" id="KW-0675">Receptor</keyword>
<evidence type="ECO:0000313" key="21">
    <source>
        <dbReference type="EMBL" id="AFJ03011.1"/>
    </source>
</evidence>
<dbReference type="PANTHER" id="PTHR32552">
    <property type="entry name" value="FERRICHROME IRON RECEPTOR-RELATED"/>
    <property type="match status" value="1"/>
</dbReference>
<evidence type="ECO:0000256" key="7">
    <source>
        <dbReference type="ARBA" id="ARBA00022729"/>
    </source>
</evidence>
<evidence type="ECO:0000256" key="8">
    <source>
        <dbReference type="ARBA" id="ARBA00023004"/>
    </source>
</evidence>
<feature type="signal peptide" evidence="18">
    <location>
        <begin position="1"/>
        <end position="22"/>
    </location>
</feature>
<comment type="subcellular location">
    <subcellularLocation>
        <location evidence="1 14">Cell outer membrane</location>
        <topology evidence="1 14">Multi-pass membrane protein</topology>
    </subcellularLocation>
</comment>
<evidence type="ECO:0000256" key="2">
    <source>
        <dbReference type="ARBA" id="ARBA00009810"/>
    </source>
</evidence>
<keyword evidence="5" id="KW-0410">Iron transport</keyword>
<evidence type="ECO:0000256" key="6">
    <source>
        <dbReference type="ARBA" id="ARBA00022692"/>
    </source>
</evidence>
<dbReference type="HOGENOM" id="CLU_008287_9_3_6"/>
<dbReference type="GO" id="GO:0015891">
    <property type="term" value="P:siderophore transport"/>
    <property type="evidence" value="ECO:0007669"/>
    <property type="project" value="InterPro"/>
</dbReference>
<keyword evidence="7 18" id="KW-0732">Signal</keyword>
<keyword evidence="6 14" id="KW-0812">Transmembrane</keyword>
<evidence type="ECO:0000256" key="4">
    <source>
        <dbReference type="ARBA" id="ARBA00022452"/>
    </source>
</evidence>
<dbReference type="EMBL" id="CP003380">
    <property type="protein sequence ID" value="AFJ03011.1"/>
    <property type="molecule type" value="Genomic_DNA"/>
</dbReference>
<evidence type="ECO:0000256" key="13">
    <source>
        <dbReference type="ARBA" id="ARBA00023237"/>
    </source>
</evidence>
<accession>I1YJB8</accession>
<dbReference type="Pfam" id="PF07715">
    <property type="entry name" value="Plug"/>
    <property type="match status" value="1"/>
</dbReference>
<organism evidence="21 22">
    <name type="scientific">Methylophaga frappieri (strain ATCC BAA-2434 / DSM 25690 / JAM7)</name>
    <dbReference type="NCBI Taxonomy" id="754477"/>
    <lineage>
        <taxon>Bacteria</taxon>
        <taxon>Pseudomonadati</taxon>
        <taxon>Pseudomonadota</taxon>
        <taxon>Gammaproteobacteria</taxon>
        <taxon>Thiotrichales</taxon>
        <taxon>Piscirickettsiaceae</taxon>
        <taxon>Methylophaga</taxon>
    </lineage>
</organism>
<dbReference type="GO" id="GO:0015344">
    <property type="term" value="F:siderophore uptake transmembrane transporter activity"/>
    <property type="evidence" value="ECO:0007669"/>
    <property type="project" value="TreeGrafter"/>
</dbReference>
<feature type="chain" id="PRO_5003654648" evidence="18">
    <location>
        <begin position="23"/>
        <end position="724"/>
    </location>
</feature>
<dbReference type="OrthoDB" id="9760494at2"/>
<evidence type="ECO:0000256" key="14">
    <source>
        <dbReference type="PROSITE-ProRule" id="PRU01360"/>
    </source>
</evidence>
<dbReference type="FunFam" id="2.170.130.10:FF:000010">
    <property type="entry name" value="Ferripyoverdine receptor"/>
    <property type="match status" value="1"/>
</dbReference>
<keyword evidence="4 14" id="KW-1134">Transmembrane beta strand</keyword>
<dbReference type="InterPro" id="IPR000531">
    <property type="entry name" value="Beta-barrel_TonB"/>
</dbReference>
<keyword evidence="3 14" id="KW-0813">Transport</keyword>
<evidence type="ECO:0000256" key="5">
    <source>
        <dbReference type="ARBA" id="ARBA00022496"/>
    </source>
</evidence>
<dbReference type="PROSITE" id="PS52016">
    <property type="entry name" value="TONB_DEPENDENT_REC_3"/>
    <property type="match status" value="1"/>
</dbReference>
<proteinExistence type="inferred from homology"/>
<comment type="similarity">
    <text evidence="2 14 16">Belongs to the TonB-dependent receptor family.</text>
</comment>
<evidence type="ECO:0000256" key="12">
    <source>
        <dbReference type="ARBA" id="ARBA00023170"/>
    </source>
</evidence>
<dbReference type="InterPro" id="IPR039426">
    <property type="entry name" value="TonB-dep_rcpt-like"/>
</dbReference>
<dbReference type="Gene3D" id="2.40.170.20">
    <property type="entry name" value="TonB-dependent receptor, beta-barrel domain"/>
    <property type="match status" value="1"/>
</dbReference>
<dbReference type="GO" id="GO:0009279">
    <property type="term" value="C:cell outer membrane"/>
    <property type="evidence" value="ECO:0007669"/>
    <property type="project" value="UniProtKB-SubCell"/>
</dbReference>
<evidence type="ECO:0000256" key="16">
    <source>
        <dbReference type="RuleBase" id="RU003357"/>
    </source>
</evidence>
<evidence type="ECO:0000256" key="10">
    <source>
        <dbReference type="ARBA" id="ARBA00023077"/>
    </source>
</evidence>
<dbReference type="NCBIfam" id="TIGR01783">
    <property type="entry name" value="TonB-siderophor"/>
    <property type="match status" value="1"/>
</dbReference>
<keyword evidence="8" id="KW-0408">Iron</keyword>
<dbReference type="eggNOG" id="COG4773">
    <property type="taxonomic scope" value="Bacteria"/>
</dbReference>
<dbReference type="InterPro" id="IPR010105">
    <property type="entry name" value="TonB_sidphr_rcpt"/>
</dbReference>
<evidence type="ECO:0000256" key="1">
    <source>
        <dbReference type="ARBA" id="ARBA00004571"/>
    </source>
</evidence>
<evidence type="ECO:0000256" key="3">
    <source>
        <dbReference type="ARBA" id="ARBA00022448"/>
    </source>
</evidence>
<dbReference type="Proteomes" id="UP000009145">
    <property type="component" value="Chromosome"/>
</dbReference>
<name>I1YJB8_METFJ</name>
<dbReference type="SUPFAM" id="SSF56935">
    <property type="entry name" value="Porins"/>
    <property type="match status" value="1"/>
</dbReference>
<evidence type="ECO:0000259" key="20">
    <source>
        <dbReference type="Pfam" id="PF07715"/>
    </source>
</evidence>
<evidence type="ECO:0000256" key="11">
    <source>
        <dbReference type="ARBA" id="ARBA00023136"/>
    </source>
</evidence>
<feature type="region of interest" description="Disordered" evidence="17">
    <location>
        <begin position="26"/>
        <end position="45"/>
    </location>
</feature>
<dbReference type="PANTHER" id="PTHR32552:SF74">
    <property type="entry name" value="HYDROXAMATE SIDEROPHORE RECEPTOR FHUE"/>
    <property type="match status" value="1"/>
</dbReference>
<dbReference type="Gene3D" id="2.170.130.10">
    <property type="entry name" value="TonB-dependent receptor, plug domain"/>
    <property type="match status" value="1"/>
</dbReference>
<evidence type="ECO:0000256" key="17">
    <source>
        <dbReference type="SAM" id="MobiDB-lite"/>
    </source>
</evidence>
<dbReference type="RefSeq" id="WP_014704431.1">
    <property type="nucleotide sequence ID" value="NC_017856.1"/>
</dbReference>
<evidence type="ECO:0000256" key="9">
    <source>
        <dbReference type="ARBA" id="ARBA00023065"/>
    </source>
</evidence>
<keyword evidence="9" id="KW-0406">Ion transport</keyword>
<dbReference type="STRING" id="754477.Q7C_1870"/>
<dbReference type="InterPro" id="IPR012910">
    <property type="entry name" value="Plug_dom"/>
</dbReference>
<evidence type="ECO:0000313" key="22">
    <source>
        <dbReference type="Proteomes" id="UP000009145"/>
    </source>
</evidence>
<dbReference type="GO" id="GO:0038023">
    <property type="term" value="F:signaling receptor activity"/>
    <property type="evidence" value="ECO:0007669"/>
    <property type="project" value="InterPro"/>
</dbReference>
<dbReference type="PROSITE" id="PS01156">
    <property type="entry name" value="TONB_DEPENDENT_REC_2"/>
    <property type="match status" value="1"/>
</dbReference>
<feature type="short sequence motif" description="TonB C-terminal box" evidence="15">
    <location>
        <begin position="707"/>
        <end position="724"/>
    </location>
</feature>
<feature type="compositionally biased region" description="Polar residues" evidence="17">
    <location>
        <begin position="26"/>
        <end position="42"/>
    </location>
</feature>
<reference evidence="21 22" key="1">
    <citation type="journal article" date="2012" name="J. Bacteriol.">
        <title>Complete genome sequences of Methylophaga sp. strain JAM1 and Methylophaga sp. strain JAM7.</title>
        <authorList>
            <person name="Villeneuve C."/>
            <person name="Martineau C."/>
            <person name="Mauffrey F."/>
            <person name="Villemur R."/>
        </authorList>
    </citation>
    <scope>NUCLEOTIDE SEQUENCE [LARGE SCALE GENOMIC DNA]</scope>
    <source>
        <strain evidence="21 22">JAM7</strain>
    </source>
</reference>
<dbReference type="Pfam" id="PF00593">
    <property type="entry name" value="TonB_dep_Rec_b-barrel"/>
    <property type="match status" value="1"/>
</dbReference>
<evidence type="ECO:0000256" key="18">
    <source>
        <dbReference type="SAM" id="SignalP"/>
    </source>
</evidence>
<sequence precursor="true">MRSNPTFLAASISLLIAQSAFAEVDTQNNQQNPSTTSETVSLPTMGVSGTGFISSEATGEYTTARTNTATRLGLSLRETPQSVTIISRQVIDDFQLETITDVVKTATGVSSKMLDSSRQSFSARGFAITNLMIDGVPTTWEGGYSAGETQTDTAIFDRVEIVRGATGLMTGAGNPSAAINLVRKRADSREFQGHAIVSAGSWDKYQGTVDISTPLNEAGTIRGRLVGSYRQGHSFEDLLEDERQVFFGTMGFDLTDRTLLNIGVSHQKHDPTSSMWGGLPTWFSDGSRTNWNRSKTTAADWSKWGSDVTNYYANLEHVFESGASIYAAYSKSINEGDLRLLYLSGSPDRVTGEGLRASNSWYDTEREQDNVDIYGNVPFSLFGREHEVTIGMMHSDQDFVADRRPATNPAPVGNFYQWDGSYPEPVWGPKATYVSQDTEQTGFYAVSRLSLADPLTLILGSRITDWEISGMQWNGSLYEFEHSDEVTPYAGLIYDFNDVYSAYVSYTDIFNPQNLQDKNGDYLDPIEGKNYEAGLKAAYLDGRLNASFSVFRIEQDNLGQVDPNNLVPGSINQQAYTPAEGATSKGFEIELAGALTENWNVLLGWSQFRAEDANGDTVNTSYPRRTATLYTTYQIQNLTFGAGVNWESSNYTIANNPLGNPDKLKQESYALANLMARYQITPDLQAQLNVNNLFDEKYYSQIGFYSQYAYGAPRNVTASLRYDF</sequence>
<evidence type="ECO:0000259" key="19">
    <source>
        <dbReference type="Pfam" id="PF00593"/>
    </source>
</evidence>
<keyword evidence="22" id="KW-1185">Reference proteome</keyword>
<dbReference type="KEGG" id="mec:Q7C_1870"/>
<dbReference type="CDD" id="cd01347">
    <property type="entry name" value="ligand_gated_channel"/>
    <property type="match status" value="1"/>
</dbReference>
<feature type="domain" description="TonB-dependent receptor plug" evidence="20">
    <location>
        <begin position="76"/>
        <end position="176"/>
    </location>
</feature>
<dbReference type="InterPro" id="IPR037066">
    <property type="entry name" value="Plug_dom_sf"/>
</dbReference>
<keyword evidence="13 14" id="KW-0998">Cell outer membrane</keyword>
<dbReference type="PATRIC" id="fig|754477.3.peg.1841"/>
<dbReference type="InterPro" id="IPR036942">
    <property type="entry name" value="Beta-barrel_TonB_sf"/>
</dbReference>
<keyword evidence="11 14" id="KW-0472">Membrane</keyword>
<feature type="domain" description="TonB-dependent receptor-like beta-barrel" evidence="19">
    <location>
        <begin position="290"/>
        <end position="693"/>
    </location>
</feature>
<evidence type="ECO:0000256" key="15">
    <source>
        <dbReference type="PROSITE-ProRule" id="PRU10144"/>
    </source>
</evidence>
<protein>
    <submittedName>
        <fullName evidence="21">Putative OMR family iron-siderophore receptor</fullName>
    </submittedName>
</protein>